<dbReference type="Proteomes" id="UP001140172">
    <property type="component" value="Unassembled WGS sequence"/>
</dbReference>
<comment type="caution">
    <text evidence="1">The sequence shown here is derived from an EMBL/GenBank/DDBJ whole genome shotgun (WGS) entry which is preliminary data.</text>
</comment>
<accession>A0A9W8H9W0</accession>
<sequence length="75" mass="8311">MYHSSTETGLRSVVNVWDPRYIKGKAPTELRIPDNTKPVNSVNFARSAPGSDPVTFIARRGKVAFTDLAFDMQAN</sequence>
<keyword evidence="2" id="KW-1185">Reference proteome</keyword>
<evidence type="ECO:0000313" key="2">
    <source>
        <dbReference type="Proteomes" id="UP001140172"/>
    </source>
</evidence>
<organism evidence="1 2">
    <name type="scientific">Coemansia interrupta</name>
    <dbReference type="NCBI Taxonomy" id="1126814"/>
    <lineage>
        <taxon>Eukaryota</taxon>
        <taxon>Fungi</taxon>
        <taxon>Fungi incertae sedis</taxon>
        <taxon>Zoopagomycota</taxon>
        <taxon>Kickxellomycotina</taxon>
        <taxon>Kickxellomycetes</taxon>
        <taxon>Kickxellales</taxon>
        <taxon>Kickxellaceae</taxon>
        <taxon>Coemansia</taxon>
    </lineage>
</organism>
<proteinExistence type="predicted"/>
<protein>
    <submittedName>
        <fullName evidence="1">Uncharacterized protein</fullName>
    </submittedName>
</protein>
<evidence type="ECO:0000313" key="1">
    <source>
        <dbReference type="EMBL" id="KAJ2781065.1"/>
    </source>
</evidence>
<dbReference type="EMBL" id="JANBUM010000223">
    <property type="protein sequence ID" value="KAJ2781065.1"/>
    <property type="molecule type" value="Genomic_DNA"/>
</dbReference>
<gene>
    <name evidence="1" type="ORF">GGI15_003327</name>
</gene>
<dbReference type="AlphaFoldDB" id="A0A9W8H9W0"/>
<name>A0A9W8H9W0_9FUNG</name>
<reference evidence="1" key="1">
    <citation type="submission" date="2022-07" db="EMBL/GenBank/DDBJ databases">
        <title>Phylogenomic reconstructions and comparative analyses of Kickxellomycotina fungi.</title>
        <authorList>
            <person name="Reynolds N.K."/>
            <person name="Stajich J.E."/>
            <person name="Barry K."/>
            <person name="Grigoriev I.V."/>
            <person name="Crous P."/>
            <person name="Smith M.E."/>
        </authorList>
    </citation>
    <scope>NUCLEOTIDE SEQUENCE</scope>
    <source>
        <strain evidence="1">BCRC 34489</strain>
    </source>
</reference>